<dbReference type="RefSeq" id="WP_134170095.1">
    <property type="nucleotide sequence ID" value="NZ_SODD01000027.1"/>
</dbReference>
<proteinExistence type="predicted"/>
<dbReference type="Gene3D" id="3.40.50.1110">
    <property type="entry name" value="SGNH hydrolase"/>
    <property type="match status" value="1"/>
</dbReference>
<keyword evidence="3" id="KW-1185">Reference proteome</keyword>
<dbReference type="Proteomes" id="UP000294743">
    <property type="component" value="Unassembled WGS sequence"/>
</dbReference>
<accession>A0A4R7ZEW4</accession>
<dbReference type="OrthoDB" id="2513075at2"/>
<dbReference type="InterPro" id="IPR013830">
    <property type="entry name" value="SGNH_hydro"/>
</dbReference>
<dbReference type="AlphaFoldDB" id="A0A4R7ZEW4"/>
<dbReference type="PANTHER" id="PTHR30383">
    <property type="entry name" value="THIOESTERASE 1/PROTEASE 1/LYSOPHOSPHOLIPASE L1"/>
    <property type="match status" value="1"/>
</dbReference>
<dbReference type="EMBL" id="SODD01000027">
    <property type="protein sequence ID" value="TDW16177.1"/>
    <property type="molecule type" value="Genomic_DNA"/>
</dbReference>
<sequence length="213" mass="24610">MENVYFDYQQDRVKEIQDRGYGATPGETVLFGHSILYGFDNAHYFPNAHIYNNGLDGATSHQLLYLHDYAIKLYKPNKLFLMIGTNDLNEEHGKHVAGHAHQGDVLDIAFNVNNLLAIFERNYHIDQIYIVSPLPVSKEKITRNRNNRSLWLLGQEYKELALNFDGAVVKYIDMYPEFLKDGEMNPEYTTDGLHLSKKGYDKFASLIEPYINE</sequence>
<name>A0A4R7ZEW4_9FIRM</name>
<reference evidence="2 3" key="1">
    <citation type="submission" date="2019-03" db="EMBL/GenBank/DDBJ databases">
        <title>Genomic Encyclopedia of Type Strains, Phase IV (KMG-IV): sequencing the most valuable type-strain genomes for metagenomic binning, comparative biology and taxonomic classification.</title>
        <authorList>
            <person name="Goeker M."/>
        </authorList>
    </citation>
    <scope>NUCLEOTIDE SEQUENCE [LARGE SCALE GENOMIC DNA]</scope>
    <source>
        <strain evidence="2 3">DSM 28867</strain>
    </source>
</reference>
<dbReference type="InterPro" id="IPR036514">
    <property type="entry name" value="SGNH_hydro_sf"/>
</dbReference>
<dbReference type="InterPro" id="IPR051532">
    <property type="entry name" value="Ester_Hydrolysis_Enzymes"/>
</dbReference>
<evidence type="ECO:0000313" key="2">
    <source>
        <dbReference type="EMBL" id="TDW16177.1"/>
    </source>
</evidence>
<dbReference type="SUPFAM" id="SSF52266">
    <property type="entry name" value="SGNH hydrolase"/>
    <property type="match status" value="1"/>
</dbReference>
<protein>
    <submittedName>
        <fullName evidence="2">Lysophospholipase L1-like esterase</fullName>
    </submittedName>
</protein>
<comment type="caution">
    <text evidence="2">The sequence shown here is derived from an EMBL/GenBank/DDBJ whole genome shotgun (WGS) entry which is preliminary data.</text>
</comment>
<gene>
    <name evidence="2" type="ORF">EDD63_1274</name>
</gene>
<organism evidence="2 3">
    <name type="scientific">Breznakia blatticola</name>
    <dbReference type="NCBI Taxonomy" id="1754012"/>
    <lineage>
        <taxon>Bacteria</taxon>
        <taxon>Bacillati</taxon>
        <taxon>Bacillota</taxon>
        <taxon>Erysipelotrichia</taxon>
        <taxon>Erysipelotrichales</taxon>
        <taxon>Erysipelotrichaceae</taxon>
        <taxon>Breznakia</taxon>
    </lineage>
</organism>
<evidence type="ECO:0000259" key="1">
    <source>
        <dbReference type="Pfam" id="PF13472"/>
    </source>
</evidence>
<dbReference type="Pfam" id="PF13472">
    <property type="entry name" value="Lipase_GDSL_2"/>
    <property type="match status" value="1"/>
</dbReference>
<feature type="domain" description="SGNH hydrolase-type esterase" evidence="1">
    <location>
        <begin position="43"/>
        <end position="201"/>
    </location>
</feature>
<evidence type="ECO:0000313" key="3">
    <source>
        <dbReference type="Proteomes" id="UP000294743"/>
    </source>
</evidence>